<dbReference type="EMBL" id="NAJO01000029">
    <property type="protein sequence ID" value="OQO02018.1"/>
    <property type="molecule type" value="Genomic_DNA"/>
</dbReference>
<accession>A0A1V8SSM1</accession>
<dbReference type="OrthoDB" id="3910171at2759"/>
<evidence type="ECO:0000313" key="2">
    <source>
        <dbReference type="EMBL" id="OQO02018.1"/>
    </source>
</evidence>
<dbReference type="AlphaFoldDB" id="A0A1V8SSM1"/>
<name>A0A1V8SSM1_9PEZI</name>
<keyword evidence="3" id="KW-1185">Reference proteome</keyword>
<feature type="region of interest" description="Disordered" evidence="1">
    <location>
        <begin position="154"/>
        <end position="221"/>
    </location>
</feature>
<gene>
    <name evidence="2" type="ORF">B0A48_12491</name>
</gene>
<feature type="compositionally biased region" description="Low complexity" evidence="1">
    <location>
        <begin position="95"/>
        <end position="105"/>
    </location>
</feature>
<proteinExistence type="predicted"/>
<feature type="region of interest" description="Disordered" evidence="1">
    <location>
        <begin position="83"/>
        <end position="114"/>
    </location>
</feature>
<feature type="compositionally biased region" description="Polar residues" evidence="1">
    <location>
        <begin position="21"/>
        <end position="32"/>
    </location>
</feature>
<organism evidence="2 3">
    <name type="scientific">Cryoendolithus antarcticus</name>
    <dbReference type="NCBI Taxonomy" id="1507870"/>
    <lineage>
        <taxon>Eukaryota</taxon>
        <taxon>Fungi</taxon>
        <taxon>Dikarya</taxon>
        <taxon>Ascomycota</taxon>
        <taxon>Pezizomycotina</taxon>
        <taxon>Dothideomycetes</taxon>
        <taxon>Dothideomycetidae</taxon>
        <taxon>Cladosporiales</taxon>
        <taxon>Cladosporiaceae</taxon>
        <taxon>Cryoendolithus</taxon>
    </lineage>
</organism>
<dbReference type="InParanoid" id="A0A1V8SSM1"/>
<evidence type="ECO:0000313" key="3">
    <source>
        <dbReference type="Proteomes" id="UP000192596"/>
    </source>
</evidence>
<feature type="region of interest" description="Disordered" evidence="1">
    <location>
        <begin position="1"/>
        <end position="49"/>
    </location>
</feature>
<reference evidence="3" key="1">
    <citation type="submission" date="2017-03" db="EMBL/GenBank/DDBJ databases">
        <title>Genomes of endolithic fungi from Antarctica.</title>
        <authorList>
            <person name="Coleine C."/>
            <person name="Masonjones S."/>
            <person name="Stajich J.E."/>
        </authorList>
    </citation>
    <scope>NUCLEOTIDE SEQUENCE [LARGE SCALE GENOMIC DNA]</scope>
    <source>
        <strain evidence="3">CCFEE 5527</strain>
    </source>
</reference>
<dbReference type="Proteomes" id="UP000192596">
    <property type="component" value="Unassembled WGS sequence"/>
</dbReference>
<evidence type="ECO:0000256" key="1">
    <source>
        <dbReference type="SAM" id="MobiDB-lite"/>
    </source>
</evidence>
<sequence>MFSPTFTFGSPARSPSIDATEASSTRDTSRSVSPFSPISANPPPPRLSVSNLAAQLDRQRIRPEAQICYDSYASYANLDDDADWSIPTDLNPRNRSSVRPQSPTRRQQRQMNSRLLCSATHHKDIAALLTRMLESKDQCSVTPPDSLLRAVTRETSNEVEGYNSENCEEQASRPTSRRPSLATLKYRRASDYRKTGASVNKEVRLRTKDKVHRRQRSDEKE</sequence>
<protein>
    <submittedName>
        <fullName evidence="2">Uncharacterized protein</fullName>
    </submittedName>
</protein>
<comment type="caution">
    <text evidence="2">The sequence shown here is derived from an EMBL/GenBank/DDBJ whole genome shotgun (WGS) entry which is preliminary data.</text>
</comment>